<keyword evidence="2" id="KW-1185">Reference proteome</keyword>
<gene>
    <name evidence="1" type="ORF">EV44_g1748</name>
</gene>
<dbReference type="AlphaFoldDB" id="A0A0B1PAU2"/>
<name>A0A0B1PAU2_UNCNE</name>
<protein>
    <submittedName>
        <fullName evidence="1">Uncharacterized protein</fullName>
    </submittedName>
</protein>
<dbReference type="Proteomes" id="UP000030854">
    <property type="component" value="Unassembled WGS sequence"/>
</dbReference>
<reference evidence="1 2" key="1">
    <citation type="journal article" date="2014" name="BMC Genomics">
        <title>Adaptive genomic structural variation in the grape powdery mildew pathogen, Erysiphe necator.</title>
        <authorList>
            <person name="Jones L."/>
            <person name="Riaz S."/>
            <person name="Morales-Cruz A."/>
            <person name="Amrine K.C."/>
            <person name="McGuire B."/>
            <person name="Gubler W.D."/>
            <person name="Walker M.A."/>
            <person name="Cantu D."/>
        </authorList>
    </citation>
    <scope>NUCLEOTIDE SEQUENCE [LARGE SCALE GENOMIC DNA]</scope>
    <source>
        <strain evidence="2">c</strain>
    </source>
</reference>
<organism evidence="1 2">
    <name type="scientific">Uncinula necator</name>
    <name type="common">Grape powdery mildew</name>
    <dbReference type="NCBI Taxonomy" id="52586"/>
    <lineage>
        <taxon>Eukaryota</taxon>
        <taxon>Fungi</taxon>
        <taxon>Dikarya</taxon>
        <taxon>Ascomycota</taxon>
        <taxon>Pezizomycotina</taxon>
        <taxon>Leotiomycetes</taxon>
        <taxon>Erysiphales</taxon>
        <taxon>Erysiphaceae</taxon>
        <taxon>Erysiphe</taxon>
    </lineage>
</organism>
<dbReference type="EMBL" id="JNVN01001247">
    <property type="protein sequence ID" value="KHJ33769.1"/>
    <property type="molecule type" value="Genomic_DNA"/>
</dbReference>
<evidence type="ECO:0000313" key="1">
    <source>
        <dbReference type="EMBL" id="KHJ33769.1"/>
    </source>
</evidence>
<sequence>MSDVDDLRREVRELRRRLDDAPVPVTQAEGSLPEVVILKDPPTKNPNLKPNSFPIYDGDRATYPAWRRAVLSALRIDWLIFGYTNSRVFLMIYKALDGKVLEYKLK</sequence>
<dbReference type="HOGENOM" id="CLU_2225151_0_0_1"/>
<evidence type="ECO:0000313" key="2">
    <source>
        <dbReference type="Proteomes" id="UP000030854"/>
    </source>
</evidence>
<proteinExistence type="predicted"/>
<accession>A0A0B1PAU2</accession>
<comment type="caution">
    <text evidence="1">The sequence shown here is derived from an EMBL/GenBank/DDBJ whole genome shotgun (WGS) entry which is preliminary data.</text>
</comment>